<dbReference type="EMBL" id="CP000804">
    <property type="protein sequence ID" value="ABU57879.1"/>
    <property type="molecule type" value="Genomic_DNA"/>
</dbReference>
<evidence type="ECO:0000256" key="6">
    <source>
        <dbReference type="SAM" id="Coils"/>
    </source>
</evidence>
<keyword evidence="6" id="KW-0175">Coiled coil</keyword>
<reference evidence="9 10" key="1">
    <citation type="submission" date="2007-08" db="EMBL/GenBank/DDBJ databases">
        <title>Complete sequence of Roseiflexus castenholzii DSM 13941.</title>
        <authorList>
            <consortium name="US DOE Joint Genome Institute"/>
            <person name="Copeland A."/>
            <person name="Lucas S."/>
            <person name="Lapidus A."/>
            <person name="Barry K."/>
            <person name="Glavina del Rio T."/>
            <person name="Dalin E."/>
            <person name="Tice H."/>
            <person name="Pitluck S."/>
            <person name="Thompson L.S."/>
            <person name="Brettin T."/>
            <person name="Bruce D."/>
            <person name="Detter J.C."/>
            <person name="Han C."/>
            <person name="Tapia R."/>
            <person name="Schmutz J."/>
            <person name="Larimer F."/>
            <person name="Land M."/>
            <person name="Hauser L."/>
            <person name="Kyrpides N."/>
            <person name="Mikhailova N."/>
            <person name="Bryant D.A."/>
            <person name="Hanada S."/>
            <person name="Tsukatani Y."/>
            <person name="Richardson P."/>
        </authorList>
    </citation>
    <scope>NUCLEOTIDE SEQUENCE [LARGE SCALE GENOMIC DNA]</scope>
    <source>
        <strain evidence="10">DSM 13941 / HLO8</strain>
    </source>
</reference>
<dbReference type="SMART" id="SM00388">
    <property type="entry name" value="HisKA"/>
    <property type="match status" value="1"/>
</dbReference>
<evidence type="ECO:0000259" key="8">
    <source>
        <dbReference type="PROSITE" id="PS50109"/>
    </source>
</evidence>
<sequence>MVSPRSSVEAFIVPAILHSSVFFHAGNYPWGMTVERSPTLVDTYLRARLLGMALVNVSLALLLIVLYIGLLTILLWIGIQDQMIAHMLASVGMAVAVIPVRQRLVRFSNWLLRLRWQNSEEILREFSAALSHTIEPDALRALLIADLPQRLRLYSATLWMLEPPEDQMFVAIGQEAHLPGATILAQGASIGKVRRCPDYLRVPVHADDEWARPFVAQGIGLLFPLRIGSRLVGIYGCGWSMSRRGYSRQTISLLVTLAPAIASALENTRAYTEIARLNNQLRRLDKLKDQFIEHVGHELRTPLTSLSLALQLLTHQPELMRDLSHVVRNSILQLEALVNRVLLLDHSFENATAHMHRHSSSIELLPLLEEVAESFMPAVCAKGLDLRVQAPEGLAAWGDVTLLRRALHEVIDNAIRYSDTGTVTITASVRDGLAVITVEDQGPGIPPDERDLLFNAFYRGRRTRALAEQPGVGLGLSLARRDIEALRGQIWLERTGSDGSVMCVALPAVELSYNEVGRSLSG</sequence>
<dbReference type="PRINTS" id="PR00344">
    <property type="entry name" value="BCTRLSENSOR"/>
</dbReference>
<evidence type="ECO:0000256" key="5">
    <source>
        <dbReference type="ARBA" id="ARBA00023012"/>
    </source>
</evidence>
<dbReference type="InterPro" id="IPR003594">
    <property type="entry name" value="HATPase_dom"/>
</dbReference>
<dbReference type="STRING" id="383372.Rcas_1787"/>
<keyword evidence="10" id="KW-1185">Reference proteome</keyword>
<evidence type="ECO:0000256" key="3">
    <source>
        <dbReference type="ARBA" id="ARBA00022553"/>
    </source>
</evidence>
<name>A7NK59_ROSCS</name>
<protein>
    <recommendedName>
        <fullName evidence="2">histidine kinase</fullName>
        <ecNumber evidence="2">2.7.13.3</ecNumber>
    </recommendedName>
</protein>
<dbReference type="EC" id="2.7.13.3" evidence="2"/>
<dbReference type="InterPro" id="IPR036890">
    <property type="entry name" value="HATPase_C_sf"/>
</dbReference>
<keyword evidence="3" id="KW-0597">Phosphoprotein</keyword>
<dbReference type="PANTHER" id="PTHR43547:SF2">
    <property type="entry name" value="HYBRID SIGNAL TRANSDUCTION HISTIDINE KINASE C"/>
    <property type="match status" value="1"/>
</dbReference>
<dbReference type="Gene3D" id="3.30.565.10">
    <property type="entry name" value="Histidine kinase-like ATPase, C-terminal domain"/>
    <property type="match status" value="1"/>
</dbReference>
<keyword evidence="7" id="KW-0472">Membrane</keyword>
<keyword evidence="4 9" id="KW-0808">Transferase</keyword>
<dbReference type="InterPro" id="IPR005467">
    <property type="entry name" value="His_kinase_dom"/>
</dbReference>
<dbReference type="InterPro" id="IPR004358">
    <property type="entry name" value="Sig_transdc_His_kin-like_C"/>
</dbReference>
<evidence type="ECO:0000313" key="9">
    <source>
        <dbReference type="EMBL" id="ABU57879.1"/>
    </source>
</evidence>
<accession>A7NK59</accession>
<keyword evidence="4 9" id="KW-0418">Kinase</keyword>
<keyword evidence="7" id="KW-1133">Transmembrane helix</keyword>
<dbReference type="Proteomes" id="UP000000263">
    <property type="component" value="Chromosome"/>
</dbReference>
<dbReference type="PANTHER" id="PTHR43547">
    <property type="entry name" value="TWO-COMPONENT HISTIDINE KINASE"/>
    <property type="match status" value="1"/>
</dbReference>
<evidence type="ECO:0000313" key="10">
    <source>
        <dbReference type="Proteomes" id="UP000000263"/>
    </source>
</evidence>
<evidence type="ECO:0000256" key="1">
    <source>
        <dbReference type="ARBA" id="ARBA00000085"/>
    </source>
</evidence>
<evidence type="ECO:0000256" key="7">
    <source>
        <dbReference type="SAM" id="Phobius"/>
    </source>
</evidence>
<dbReference type="InterPro" id="IPR003661">
    <property type="entry name" value="HisK_dim/P_dom"/>
</dbReference>
<dbReference type="eggNOG" id="COG2205">
    <property type="taxonomic scope" value="Bacteria"/>
</dbReference>
<organism evidence="9 10">
    <name type="scientific">Roseiflexus castenholzii (strain DSM 13941 / HLO8)</name>
    <dbReference type="NCBI Taxonomy" id="383372"/>
    <lineage>
        <taxon>Bacteria</taxon>
        <taxon>Bacillati</taxon>
        <taxon>Chloroflexota</taxon>
        <taxon>Chloroflexia</taxon>
        <taxon>Chloroflexales</taxon>
        <taxon>Roseiflexineae</taxon>
        <taxon>Roseiflexaceae</taxon>
        <taxon>Roseiflexus</taxon>
    </lineage>
</organism>
<feature type="domain" description="Histidine kinase" evidence="8">
    <location>
        <begin position="294"/>
        <end position="510"/>
    </location>
</feature>
<dbReference type="PROSITE" id="PS50109">
    <property type="entry name" value="HIS_KIN"/>
    <property type="match status" value="1"/>
</dbReference>
<dbReference type="AlphaFoldDB" id="A7NK59"/>
<dbReference type="GO" id="GO:0000155">
    <property type="term" value="F:phosphorelay sensor kinase activity"/>
    <property type="evidence" value="ECO:0007669"/>
    <property type="project" value="InterPro"/>
</dbReference>
<feature type="transmembrane region" description="Helical" evidence="7">
    <location>
        <begin position="53"/>
        <end position="77"/>
    </location>
</feature>
<dbReference type="SUPFAM" id="SSF55781">
    <property type="entry name" value="GAF domain-like"/>
    <property type="match status" value="1"/>
</dbReference>
<dbReference type="InterPro" id="IPR029016">
    <property type="entry name" value="GAF-like_dom_sf"/>
</dbReference>
<dbReference type="SUPFAM" id="SSF55874">
    <property type="entry name" value="ATPase domain of HSP90 chaperone/DNA topoisomerase II/histidine kinase"/>
    <property type="match status" value="1"/>
</dbReference>
<dbReference type="Gene3D" id="3.30.450.40">
    <property type="match status" value="1"/>
</dbReference>
<dbReference type="InterPro" id="IPR036097">
    <property type="entry name" value="HisK_dim/P_sf"/>
</dbReference>
<comment type="catalytic activity">
    <reaction evidence="1">
        <text>ATP + protein L-histidine = ADP + protein N-phospho-L-histidine.</text>
        <dbReference type="EC" id="2.7.13.3"/>
    </reaction>
</comment>
<dbReference type="SUPFAM" id="SSF47384">
    <property type="entry name" value="Homodimeric domain of signal transducing histidine kinase"/>
    <property type="match status" value="1"/>
</dbReference>
<gene>
    <name evidence="9" type="ordered locus">Rcas_1787</name>
</gene>
<dbReference type="Gene3D" id="1.10.287.130">
    <property type="match status" value="1"/>
</dbReference>
<dbReference type="CDD" id="cd00082">
    <property type="entry name" value="HisKA"/>
    <property type="match status" value="1"/>
</dbReference>
<keyword evidence="5" id="KW-0902">Two-component regulatory system</keyword>
<feature type="coiled-coil region" evidence="6">
    <location>
        <begin position="267"/>
        <end position="294"/>
    </location>
</feature>
<dbReference type="KEGG" id="rca:Rcas_1787"/>
<evidence type="ECO:0000256" key="2">
    <source>
        <dbReference type="ARBA" id="ARBA00012438"/>
    </source>
</evidence>
<dbReference type="SMART" id="SM00387">
    <property type="entry name" value="HATPase_c"/>
    <property type="match status" value="1"/>
</dbReference>
<keyword evidence="7" id="KW-0812">Transmembrane</keyword>
<dbReference type="Pfam" id="PF02518">
    <property type="entry name" value="HATPase_c"/>
    <property type="match status" value="1"/>
</dbReference>
<proteinExistence type="predicted"/>
<dbReference type="Pfam" id="PF00512">
    <property type="entry name" value="HisKA"/>
    <property type="match status" value="1"/>
</dbReference>
<evidence type="ECO:0000256" key="4">
    <source>
        <dbReference type="ARBA" id="ARBA00022777"/>
    </source>
</evidence>
<dbReference type="HOGENOM" id="CLU_521640_0_0_0"/>
<dbReference type="CDD" id="cd00075">
    <property type="entry name" value="HATPase"/>
    <property type="match status" value="1"/>
</dbReference>